<dbReference type="Pfam" id="PF04977">
    <property type="entry name" value="DivIC"/>
    <property type="match status" value="1"/>
</dbReference>
<keyword evidence="3" id="KW-0132">Cell division</keyword>
<feature type="compositionally biased region" description="Gly residues" evidence="1">
    <location>
        <begin position="33"/>
        <end position="45"/>
    </location>
</feature>
<comment type="caution">
    <text evidence="3">The sequence shown here is derived from an EMBL/GenBank/DDBJ whole genome shotgun (WGS) entry which is preliminary data.</text>
</comment>
<dbReference type="InterPro" id="IPR007060">
    <property type="entry name" value="FtsL/DivIC"/>
</dbReference>
<evidence type="ECO:0000256" key="2">
    <source>
        <dbReference type="SAM" id="Phobius"/>
    </source>
</evidence>
<evidence type="ECO:0000313" key="3">
    <source>
        <dbReference type="EMBL" id="TGO04188.1"/>
    </source>
</evidence>
<feature type="region of interest" description="Disordered" evidence="1">
    <location>
        <begin position="217"/>
        <end position="257"/>
    </location>
</feature>
<dbReference type="GO" id="GO:0051301">
    <property type="term" value="P:cell division"/>
    <property type="evidence" value="ECO:0007669"/>
    <property type="project" value="UniProtKB-KW"/>
</dbReference>
<accession>A0A4Z1DZ88</accession>
<organism evidence="3 4">
    <name type="scientific">Serinibacter arcticus</name>
    <dbReference type="NCBI Taxonomy" id="1655435"/>
    <lineage>
        <taxon>Bacteria</taxon>
        <taxon>Bacillati</taxon>
        <taxon>Actinomycetota</taxon>
        <taxon>Actinomycetes</taxon>
        <taxon>Micrococcales</taxon>
        <taxon>Beutenbergiaceae</taxon>
        <taxon>Serinibacter</taxon>
    </lineage>
</organism>
<keyword evidence="2" id="KW-1133">Transmembrane helix</keyword>
<keyword evidence="2" id="KW-0472">Membrane</keyword>
<keyword evidence="3" id="KW-0131">Cell cycle</keyword>
<feature type="compositionally biased region" description="Low complexity" evidence="1">
    <location>
        <begin position="9"/>
        <end position="32"/>
    </location>
</feature>
<reference evidence="3 4" key="1">
    <citation type="submission" date="2018-11" db="EMBL/GenBank/DDBJ databases">
        <title>Complete genome sequencing of the Actinobacteria Serinibacter sp. K3-2.</title>
        <authorList>
            <person name="Rakitin A.L."/>
            <person name="Beletsky A.V."/>
            <person name="Mardanov A.V."/>
            <person name="Ravin N.V."/>
            <person name="Gromova A.S."/>
            <person name="Filippova S.N."/>
            <person name="Gal'Chenko V.F."/>
        </authorList>
    </citation>
    <scope>NUCLEOTIDE SEQUENCE [LARGE SCALE GENOMIC DNA]</scope>
    <source>
        <strain evidence="3 4">K3-2</strain>
    </source>
</reference>
<feature type="compositionally biased region" description="Polar residues" evidence="1">
    <location>
        <begin position="191"/>
        <end position="201"/>
    </location>
</feature>
<keyword evidence="2" id="KW-0812">Transmembrane</keyword>
<proteinExistence type="predicted"/>
<gene>
    <name evidence="3" type="ORF">SERN_2779</name>
</gene>
<feature type="region of interest" description="Disordered" evidence="1">
    <location>
        <begin position="172"/>
        <end position="201"/>
    </location>
</feature>
<protein>
    <submittedName>
        <fullName evidence="3">Cell division protein DivIC (FtsB), stabilizes FtsL against RasP cleavage</fullName>
    </submittedName>
</protein>
<feature type="compositionally biased region" description="Gly residues" evidence="1">
    <location>
        <begin position="54"/>
        <end position="84"/>
    </location>
</feature>
<dbReference type="EMBL" id="RHPJ01000004">
    <property type="protein sequence ID" value="TGO04188.1"/>
    <property type="molecule type" value="Genomic_DNA"/>
</dbReference>
<feature type="transmembrane region" description="Helical" evidence="2">
    <location>
        <begin position="97"/>
        <end position="116"/>
    </location>
</feature>
<dbReference type="Proteomes" id="UP000297318">
    <property type="component" value="Unassembled WGS sequence"/>
</dbReference>
<feature type="region of interest" description="Disordered" evidence="1">
    <location>
        <begin position="1"/>
        <end position="88"/>
    </location>
</feature>
<evidence type="ECO:0000313" key="4">
    <source>
        <dbReference type="Proteomes" id="UP000297318"/>
    </source>
</evidence>
<evidence type="ECO:0000256" key="1">
    <source>
        <dbReference type="SAM" id="MobiDB-lite"/>
    </source>
</evidence>
<name>A0A4Z1DZ88_9MICO</name>
<dbReference type="AlphaFoldDB" id="A0A4Z1DZ88"/>
<keyword evidence="4" id="KW-1185">Reference proteome</keyword>
<sequence length="257" mass="25480">MGHHDEVSARPAAARVASARAGTAPRATSRPAGRGGAASRGGAGSRAGSTSSGGSAGAARGRGGRVGGGRGGSGGGRGRGGGEPGEPRQITLRTAGFALVLLVAFIVLAPTLRAYVTQQEQLRDVNAALAETNARAEALQAELTRWSDPDYVKSQAADRFGLVAPGETAYSVTDPETVTGEDPMGDLRAQDQASSPYASTATPPWYATVWTSVEVAGAAQEAAADPEPEAPATTPVPGAPAETPAPDAGPAADGATG</sequence>